<dbReference type="InterPro" id="IPR001387">
    <property type="entry name" value="Cro/C1-type_HTH"/>
</dbReference>
<keyword evidence="3" id="KW-1185">Reference proteome</keyword>
<dbReference type="STRING" id="381665.SAMN05216554_2914"/>
<evidence type="ECO:0000313" key="3">
    <source>
        <dbReference type="Proteomes" id="UP000198891"/>
    </source>
</evidence>
<dbReference type="OrthoDB" id="513181at2"/>
<dbReference type="RefSeq" id="WP_092555045.1">
    <property type="nucleotide sequence ID" value="NZ_FNPZ01000003.1"/>
</dbReference>
<evidence type="ECO:0000313" key="2">
    <source>
        <dbReference type="EMBL" id="SDZ26697.1"/>
    </source>
</evidence>
<evidence type="ECO:0000259" key="1">
    <source>
        <dbReference type="Pfam" id="PF01381"/>
    </source>
</evidence>
<dbReference type="EMBL" id="FNPZ01000003">
    <property type="protein sequence ID" value="SDZ26697.1"/>
    <property type="molecule type" value="Genomic_DNA"/>
</dbReference>
<protein>
    <recommendedName>
        <fullName evidence="1">HTH cro/C1-type domain-containing protein</fullName>
    </recommendedName>
</protein>
<feature type="domain" description="HTH cro/C1-type" evidence="1">
    <location>
        <begin position="20"/>
        <end position="59"/>
    </location>
</feature>
<dbReference type="CDD" id="cd00093">
    <property type="entry name" value="HTH_XRE"/>
    <property type="match status" value="1"/>
</dbReference>
<dbReference type="SUPFAM" id="SSF47413">
    <property type="entry name" value="lambda repressor-like DNA-binding domains"/>
    <property type="match status" value="1"/>
</dbReference>
<proteinExistence type="predicted"/>
<dbReference type="GO" id="GO:0003677">
    <property type="term" value="F:DNA binding"/>
    <property type="evidence" value="ECO:0007669"/>
    <property type="project" value="InterPro"/>
</dbReference>
<dbReference type="Proteomes" id="UP000198891">
    <property type="component" value="Unassembled WGS sequence"/>
</dbReference>
<dbReference type="Pfam" id="PF01381">
    <property type="entry name" value="HTH_3"/>
    <property type="match status" value="1"/>
</dbReference>
<reference evidence="2 3" key="1">
    <citation type="submission" date="2016-10" db="EMBL/GenBank/DDBJ databases">
        <authorList>
            <person name="de Groot N.N."/>
        </authorList>
    </citation>
    <scope>NUCLEOTIDE SEQUENCE [LARGE SCALE GENOMIC DNA]</scope>
    <source>
        <strain evidence="2 3">CGMCC 4.3491</strain>
    </source>
</reference>
<name>A0A1H3RLZ0_9MICO</name>
<organism evidence="2 3">
    <name type="scientific">Herbiconiux ginsengi</name>
    <dbReference type="NCBI Taxonomy" id="381665"/>
    <lineage>
        <taxon>Bacteria</taxon>
        <taxon>Bacillati</taxon>
        <taxon>Actinomycetota</taxon>
        <taxon>Actinomycetes</taxon>
        <taxon>Micrococcales</taxon>
        <taxon>Microbacteriaceae</taxon>
        <taxon>Herbiconiux</taxon>
    </lineage>
</organism>
<dbReference type="InterPro" id="IPR010982">
    <property type="entry name" value="Lambda_DNA-bd_dom_sf"/>
</dbReference>
<accession>A0A1H3RLZ0</accession>
<sequence length="121" mass="13689">MAHTNIDVDRLVSVLDTRIEADGLSWRQAAAQIGVSPSLLSRLRNRQRPDLDAYVRIVRWLSMSTEDFIERTGPQDRQPELTSEVAALLRARRDLTEGDKAILESVFKSGLQVVRSTRNES</sequence>
<dbReference type="AlphaFoldDB" id="A0A1H3RLZ0"/>
<gene>
    <name evidence="2" type="ORF">SAMN05216554_2914</name>
</gene>
<dbReference type="Gene3D" id="1.10.260.40">
    <property type="entry name" value="lambda repressor-like DNA-binding domains"/>
    <property type="match status" value="1"/>
</dbReference>